<evidence type="ECO:0000313" key="1">
    <source>
        <dbReference type="EMBL" id="ATU83817.1"/>
    </source>
</evidence>
<protein>
    <submittedName>
        <fullName evidence="1">ORF944</fullName>
    </submittedName>
</protein>
<dbReference type="EMBL" id="MF768985">
    <property type="protein sequence ID" value="ATU83817.1"/>
    <property type="molecule type" value="Genomic_DNA"/>
</dbReference>
<dbReference type="Proteomes" id="UP000267516">
    <property type="component" value="Segment"/>
</dbReference>
<organism evidence="1">
    <name type="scientific">White spot syndrome virus</name>
    <dbReference type="NCBI Taxonomy" id="342409"/>
    <lineage>
        <taxon>Viruses</taxon>
        <taxon>Viruses incertae sedis</taxon>
        <taxon>Naldaviricetes</taxon>
        <taxon>Nimaviridae</taxon>
        <taxon>Whispovirus</taxon>
    </lineage>
</organism>
<accession>A0A2D3I604</accession>
<name>A0A2D3I604_9VIRU</name>
<sequence length="81" mass="9067">MSLIELVLFSSSVFSQIPVSLCFMNVPPWSLVIGTKLLFPSVNFLHSRLFWADIRLMSAEATSRLNIFSCSWDEPSIAAVT</sequence>
<reference evidence="1" key="1">
    <citation type="journal article" date="2018" name="Aquaculture">
        <title>Complete genome sequence of a white spot syndrome virus associated with a disease incursion in Australia.</title>
        <authorList>
            <person name="Oakey J."/>
            <person name="Smith C.S."/>
        </authorList>
    </citation>
    <scope>NUCLEOTIDE SEQUENCE [LARGE SCALE GENOMIC DNA]</scope>
    <source>
        <strain evidence="1">WSSV-AU</strain>
    </source>
</reference>
<proteinExistence type="predicted"/>